<evidence type="ECO:0000313" key="1">
    <source>
        <dbReference type="EMBL" id="OKP11358.1"/>
    </source>
</evidence>
<organism evidence="1 2">
    <name type="scientific">Penicillium subrubescens</name>
    <dbReference type="NCBI Taxonomy" id="1316194"/>
    <lineage>
        <taxon>Eukaryota</taxon>
        <taxon>Fungi</taxon>
        <taxon>Dikarya</taxon>
        <taxon>Ascomycota</taxon>
        <taxon>Pezizomycotina</taxon>
        <taxon>Eurotiomycetes</taxon>
        <taxon>Eurotiomycetidae</taxon>
        <taxon>Eurotiales</taxon>
        <taxon>Aspergillaceae</taxon>
        <taxon>Penicillium</taxon>
    </lineage>
</organism>
<dbReference type="EMBL" id="MNBE01000284">
    <property type="protein sequence ID" value="OKP11358.1"/>
    <property type="molecule type" value="Genomic_DNA"/>
</dbReference>
<name>A0A1Q5UFU4_9EURO</name>
<dbReference type="Proteomes" id="UP000186955">
    <property type="component" value="Unassembled WGS sequence"/>
</dbReference>
<keyword evidence="2" id="KW-1185">Reference proteome</keyword>
<dbReference type="STRING" id="1316194.A0A1Q5UFU4"/>
<proteinExistence type="predicted"/>
<gene>
    <name evidence="1" type="ORF">PENSUB_3129</name>
</gene>
<comment type="caution">
    <text evidence="1">The sequence shown here is derived from an EMBL/GenBank/DDBJ whole genome shotgun (WGS) entry which is preliminary data.</text>
</comment>
<sequence length="117" mass="13916">MESANSLYEQQEKLIYEQQDSQLELLRRQFRAMGFSEQQQRQHIATYEWQFQLQRDQLQAQRNGMEIIPRKILRNVLYLMIVNLPTEEEVEAARMAMNADEDDDGSQRSFASMVNVQ</sequence>
<reference evidence="1 2" key="1">
    <citation type="submission" date="2016-10" db="EMBL/GenBank/DDBJ databases">
        <title>Genome sequence of the ascomycete fungus Penicillium subrubescens.</title>
        <authorList>
            <person name="De Vries R.P."/>
            <person name="Peng M."/>
            <person name="Dilokpimol A."/>
            <person name="Hilden K."/>
            <person name="Makela M.R."/>
            <person name="Grigoriev I."/>
            <person name="Riley R."/>
            <person name="Granchi Z."/>
        </authorList>
    </citation>
    <scope>NUCLEOTIDE SEQUENCE [LARGE SCALE GENOMIC DNA]</scope>
    <source>
        <strain evidence="1 2">CBS 132785</strain>
    </source>
</reference>
<evidence type="ECO:0000313" key="2">
    <source>
        <dbReference type="Proteomes" id="UP000186955"/>
    </source>
</evidence>
<dbReference type="AlphaFoldDB" id="A0A1Q5UFU4"/>
<protein>
    <submittedName>
        <fullName evidence="1">Uncharacterized protein</fullName>
    </submittedName>
</protein>
<accession>A0A1Q5UFU4</accession>